<sequence>MVRYQPSNVTKNERPVKRALAVCLLVALCFFRHAQILGLVKCEDAVEDDAQEDEANHEAAALAKGFCELDHGDDGKHDVRNRDQQEEELPAVAPGDLEEHVEVIKRDDRGPAGFARFFEDLPHGDNAENGKRQTQNRHTGSWLRIIVRIKVLHINKSPFVYLLVRLT</sequence>
<comment type="caution">
    <text evidence="1">The sequence shown here is derived from an EMBL/GenBank/DDBJ whole genome shotgun (WGS) entry which is preliminary data.</text>
</comment>
<dbReference type="EMBL" id="VSSQ01049724">
    <property type="protein sequence ID" value="MPN03804.1"/>
    <property type="molecule type" value="Genomic_DNA"/>
</dbReference>
<evidence type="ECO:0000313" key="1">
    <source>
        <dbReference type="EMBL" id="MPN03804.1"/>
    </source>
</evidence>
<organism evidence="1">
    <name type="scientific">bioreactor metagenome</name>
    <dbReference type="NCBI Taxonomy" id="1076179"/>
    <lineage>
        <taxon>unclassified sequences</taxon>
        <taxon>metagenomes</taxon>
        <taxon>ecological metagenomes</taxon>
    </lineage>
</organism>
<reference evidence="1" key="1">
    <citation type="submission" date="2019-08" db="EMBL/GenBank/DDBJ databases">
        <authorList>
            <person name="Kucharzyk K."/>
            <person name="Murdoch R.W."/>
            <person name="Higgins S."/>
            <person name="Loffler F."/>
        </authorList>
    </citation>
    <scope>NUCLEOTIDE SEQUENCE</scope>
</reference>
<accession>A0A645ETH4</accession>
<gene>
    <name evidence="1" type="ORF">SDC9_151038</name>
</gene>
<proteinExistence type="predicted"/>
<name>A0A645ETH4_9ZZZZ</name>
<protein>
    <submittedName>
        <fullName evidence="1">Uncharacterized protein</fullName>
    </submittedName>
</protein>
<dbReference type="AlphaFoldDB" id="A0A645ETH4"/>